<dbReference type="SUPFAM" id="SSF140459">
    <property type="entry name" value="PE/PPE dimer-like"/>
    <property type="match status" value="1"/>
</dbReference>
<dbReference type="RefSeq" id="WP_083046079.1">
    <property type="nucleotide sequence ID" value="NZ_AP022575.1"/>
</dbReference>
<gene>
    <name evidence="1" type="primary">PE17</name>
    <name evidence="1" type="ORF">MSHI_15580</name>
</gene>
<dbReference type="Pfam" id="PF00934">
    <property type="entry name" value="PE"/>
    <property type="match status" value="1"/>
</dbReference>
<proteinExistence type="predicted"/>
<organism evidence="1 2">
    <name type="scientific">Mycobacterium shinjukuense</name>
    <dbReference type="NCBI Taxonomy" id="398694"/>
    <lineage>
        <taxon>Bacteria</taxon>
        <taxon>Bacillati</taxon>
        <taxon>Actinomycetota</taxon>
        <taxon>Actinomycetes</taxon>
        <taxon>Mycobacteriales</taxon>
        <taxon>Mycobacteriaceae</taxon>
        <taxon>Mycobacterium</taxon>
    </lineage>
</organism>
<dbReference type="KEGG" id="mshj:MSHI_15580"/>
<sequence>MAFVSVAPDMVAAAAGNLESIGAALSQANAAAASPTVGLAAPAADQVSAAVAAMFGTHAQEFQSISAQMAAVHDQIVGTLKSGAAAYAGAEAANVQQILSNAVTAPAQALLGQPLARTGAAAAVDYGFTGGAAMMPIGGGGAVLSGAGLPISVPVVNTNTPFGPLVLTLNGQITPTGPMFDSGSLVAPAPLVLGVNAVGPAITTMSALHNSHTAFANAVHTGNPLAAAGALLTAPGNAVQGFLFGQTAISQSIPLSSDTGYTSAGISVPVGGLLAPVQPVTVTLTPTAGTPTVISLSGPKFGGLIPALLAGV</sequence>
<dbReference type="OrthoDB" id="4711231at2"/>
<evidence type="ECO:0000313" key="1">
    <source>
        <dbReference type="EMBL" id="BBX73652.1"/>
    </source>
</evidence>
<dbReference type="InterPro" id="IPR000084">
    <property type="entry name" value="PE-PGRS_N"/>
</dbReference>
<dbReference type="Gene3D" id="1.10.287.850">
    <property type="entry name" value="HP0062-like domain"/>
    <property type="match status" value="1"/>
</dbReference>
<reference evidence="1 2" key="1">
    <citation type="journal article" date="2019" name="Emerg. Microbes Infect.">
        <title>Comprehensive subspecies identification of 175 nontuberculous mycobacteria species based on 7547 genomic profiles.</title>
        <authorList>
            <person name="Matsumoto Y."/>
            <person name="Kinjo T."/>
            <person name="Motooka D."/>
            <person name="Nabeya D."/>
            <person name="Jung N."/>
            <person name="Uechi K."/>
            <person name="Horii T."/>
            <person name="Iida T."/>
            <person name="Fujita J."/>
            <person name="Nakamura S."/>
        </authorList>
    </citation>
    <scope>NUCLEOTIDE SEQUENCE [LARGE SCALE GENOMIC DNA]</scope>
    <source>
        <strain evidence="1 2">JCM 14233</strain>
    </source>
</reference>
<keyword evidence="2" id="KW-1185">Reference proteome</keyword>
<evidence type="ECO:0000313" key="2">
    <source>
        <dbReference type="Proteomes" id="UP000467236"/>
    </source>
</evidence>
<protein>
    <submittedName>
        <fullName evidence="1">PE family protein</fullName>
    </submittedName>
</protein>
<dbReference type="EMBL" id="AP022575">
    <property type="protein sequence ID" value="BBX73652.1"/>
    <property type="molecule type" value="Genomic_DNA"/>
</dbReference>
<dbReference type="InterPro" id="IPR038332">
    <property type="entry name" value="PPE_sf"/>
</dbReference>
<name>A0A7I7MPB3_9MYCO</name>
<dbReference type="Proteomes" id="UP000467236">
    <property type="component" value="Chromosome"/>
</dbReference>
<accession>A0A7I7MPB3</accession>
<dbReference type="AlphaFoldDB" id="A0A7I7MPB3"/>